<proteinExistence type="predicted"/>
<dbReference type="SUPFAM" id="SSF53474">
    <property type="entry name" value="alpha/beta-Hydrolases"/>
    <property type="match status" value="1"/>
</dbReference>
<dbReference type="Proteomes" id="UP000326546">
    <property type="component" value="Chromosome"/>
</dbReference>
<dbReference type="InterPro" id="IPR029058">
    <property type="entry name" value="AB_hydrolase_fold"/>
</dbReference>
<name>A0A5J6V1S5_9MICO</name>
<evidence type="ECO:0000313" key="4">
    <source>
        <dbReference type="EMBL" id="QFG67585.1"/>
    </source>
</evidence>
<dbReference type="RefSeq" id="WP_158059983.1">
    <property type="nucleotide sequence ID" value="NZ_CP044427.1"/>
</dbReference>
<evidence type="ECO:0000256" key="1">
    <source>
        <dbReference type="ARBA" id="ARBA00022801"/>
    </source>
</evidence>
<organism evidence="4 5">
    <name type="scientific">Ornithinimicrobium pratense</name>
    <dbReference type="NCBI Taxonomy" id="2593973"/>
    <lineage>
        <taxon>Bacteria</taxon>
        <taxon>Bacillati</taxon>
        <taxon>Actinomycetota</taxon>
        <taxon>Actinomycetes</taxon>
        <taxon>Micrococcales</taxon>
        <taxon>Ornithinimicrobiaceae</taxon>
        <taxon>Ornithinimicrobium</taxon>
    </lineage>
</organism>
<sequence length="262" mass="27435">MSEGSTPPADDRSVLDRTGPEPARTVSYGPAAHQVYEVHEPSGLPRAWVALIHGGFWRAEWDRTHLRPLAGALARDGYAAALVEYVRPGMPGGGWPATGEDVAAAVAALARDEAAGAPVVLVGHSAGGHLAVWLLHRPEAQGVRGAVSLAGCLDLHLVHELGLGDGAARGLMGLPPEEVPDAWAGADPARLGPTPYPVLVLHGDADERVPEAVSRSWWEQAATPGRDGLTLLPGVGHFPLIDPEAAPYAALLDGLEDLLRRM</sequence>
<accession>A0A5J6V1S5</accession>
<dbReference type="PANTHER" id="PTHR48081:SF33">
    <property type="entry name" value="KYNURENINE FORMAMIDASE"/>
    <property type="match status" value="1"/>
</dbReference>
<dbReference type="PANTHER" id="PTHR48081">
    <property type="entry name" value="AB HYDROLASE SUPERFAMILY PROTEIN C4A8.06C"/>
    <property type="match status" value="1"/>
</dbReference>
<dbReference type="InterPro" id="IPR050300">
    <property type="entry name" value="GDXG_lipolytic_enzyme"/>
</dbReference>
<dbReference type="Pfam" id="PF20434">
    <property type="entry name" value="BD-FAE"/>
    <property type="match status" value="1"/>
</dbReference>
<dbReference type="EMBL" id="CP044427">
    <property type="protein sequence ID" value="QFG67585.1"/>
    <property type="molecule type" value="Genomic_DNA"/>
</dbReference>
<dbReference type="Gene3D" id="3.40.50.1820">
    <property type="entry name" value="alpha/beta hydrolase"/>
    <property type="match status" value="1"/>
</dbReference>
<dbReference type="AlphaFoldDB" id="A0A5J6V1S5"/>
<feature type="compositionally biased region" description="Basic and acidic residues" evidence="2">
    <location>
        <begin position="9"/>
        <end position="19"/>
    </location>
</feature>
<gene>
    <name evidence="4" type="ORF">FY030_01540</name>
</gene>
<dbReference type="OrthoDB" id="255603at2"/>
<reference evidence="4 5" key="1">
    <citation type="submission" date="2019-09" db="EMBL/GenBank/DDBJ databases">
        <title>Serinicoccus pratensis sp. nov., isolated from meadow soil.</title>
        <authorList>
            <person name="Zhang W."/>
        </authorList>
    </citation>
    <scope>NUCLEOTIDE SEQUENCE [LARGE SCALE GENOMIC DNA]</scope>
    <source>
        <strain evidence="4 5">W204</strain>
    </source>
</reference>
<evidence type="ECO:0000313" key="5">
    <source>
        <dbReference type="Proteomes" id="UP000326546"/>
    </source>
</evidence>
<feature type="region of interest" description="Disordered" evidence="2">
    <location>
        <begin position="1"/>
        <end position="28"/>
    </location>
</feature>
<evidence type="ECO:0000256" key="2">
    <source>
        <dbReference type="SAM" id="MobiDB-lite"/>
    </source>
</evidence>
<dbReference type="GO" id="GO:0016787">
    <property type="term" value="F:hydrolase activity"/>
    <property type="evidence" value="ECO:0007669"/>
    <property type="project" value="UniProtKB-KW"/>
</dbReference>
<keyword evidence="1 4" id="KW-0378">Hydrolase</keyword>
<keyword evidence="5" id="KW-1185">Reference proteome</keyword>
<feature type="domain" description="BD-FAE-like" evidence="3">
    <location>
        <begin position="48"/>
        <end position="216"/>
    </location>
</feature>
<protein>
    <submittedName>
        <fullName evidence="4">Alpha/beta hydrolase</fullName>
    </submittedName>
</protein>
<dbReference type="InterPro" id="IPR049492">
    <property type="entry name" value="BD-FAE-like_dom"/>
</dbReference>
<dbReference type="KEGG" id="serw:FY030_01540"/>
<evidence type="ECO:0000259" key="3">
    <source>
        <dbReference type="Pfam" id="PF20434"/>
    </source>
</evidence>